<organism evidence="12 13">
    <name type="scientific">Stylosanthes scabra</name>
    <dbReference type="NCBI Taxonomy" id="79078"/>
    <lineage>
        <taxon>Eukaryota</taxon>
        <taxon>Viridiplantae</taxon>
        <taxon>Streptophyta</taxon>
        <taxon>Embryophyta</taxon>
        <taxon>Tracheophyta</taxon>
        <taxon>Spermatophyta</taxon>
        <taxon>Magnoliopsida</taxon>
        <taxon>eudicotyledons</taxon>
        <taxon>Gunneridae</taxon>
        <taxon>Pentapetalae</taxon>
        <taxon>rosids</taxon>
        <taxon>fabids</taxon>
        <taxon>Fabales</taxon>
        <taxon>Fabaceae</taxon>
        <taxon>Papilionoideae</taxon>
        <taxon>50 kb inversion clade</taxon>
        <taxon>dalbergioids sensu lato</taxon>
        <taxon>Dalbergieae</taxon>
        <taxon>Pterocarpus clade</taxon>
        <taxon>Stylosanthes</taxon>
    </lineage>
</organism>
<evidence type="ECO:0000256" key="10">
    <source>
        <dbReference type="ARBA" id="ARBA00023136"/>
    </source>
</evidence>
<keyword evidence="8 11" id="KW-0408">Iron</keyword>
<dbReference type="InterPro" id="IPR050665">
    <property type="entry name" value="Cytochrome_P450_Monooxygen"/>
</dbReference>
<comment type="similarity">
    <text evidence="2 11">Belongs to the cytochrome P450 family.</text>
</comment>
<keyword evidence="6" id="KW-1133">Transmembrane helix</keyword>
<evidence type="ECO:0000256" key="5">
    <source>
        <dbReference type="ARBA" id="ARBA00022723"/>
    </source>
</evidence>
<reference evidence="12 13" key="1">
    <citation type="journal article" date="2023" name="Plants (Basel)">
        <title>Bridging the Gap: Combining Genomics and Transcriptomics Approaches to Understand Stylosanthes scabra, an Orphan Legume from the Brazilian Caatinga.</title>
        <authorList>
            <person name="Ferreira-Neto J.R.C."/>
            <person name="da Silva M.D."/>
            <person name="Binneck E."/>
            <person name="de Melo N.F."/>
            <person name="da Silva R.H."/>
            <person name="de Melo A.L.T.M."/>
            <person name="Pandolfi V."/>
            <person name="Bustamante F.O."/>
            <person name="Brasileiro-Vidal A.C."/>
            <person name="Benko-Iseppon A.M."/>
        </authorList>
    </citation>
    <scope>NUCLEOTIDE SEQUENCE [LARGE SCALE GENOMIC DNA]</scope>
    <source>
        <tissue evidence="12">Leaves</tissue>
    </source>
</reference>
<dbReference type="Pfam" id="PF00067">
    <property type="entry name" value="p450"/>
    <property type="match status" value="1"/>
</dbReference>
<keyword evidence="13" id="KW-1185">Reference proteome</keyword>
<evidence type="ECO:0000256" key="7">
    <source>
        <dbReference type="ARBA" id="ARBA00023002"/>
    </source>
</evidence>
<evidence type="ECO:0000256" key="8">
    <source>
        <dbReference type="ARBA" id="ARBA00023004"/>
    </source>
</evidence>
<keyword evidence="9 11" id="KW-0503">Monooxygenase</keyword>
<sequence length="477" mass="54815">MEKVLRKKGIKGSSYRIINGDLSVMNKLNMIASSKPMALNHQIATRVIPFFNNRIQQYGKVSLSWLGTRPRLIITDNELVRSILLNKHGHLRKAPRSPLVMLLGIGITSLEGDAWNQRKKAVHPAFHLDKLKALVPSTFAYCCNALIDRWLKLVEEKGCCEVDANLEFDVLTSDVIARAAFGSSYQEGKKIFELQHEIRSLVNEALNSIYIPGFRFIPTKKNKRRYNIDKEIKSLLMDIIEKKERGMKEGKLEGRDLLSLLLEFKQQNNTLTSEDLIEECKVFYFAGHFTTFNMLAWTMLCLSIHPIWQEKARDEVLHLFGKKTHLSYDDINRLKIVPMIFKEVLRLYPPVPIVFRYTTCETKIGNMTIPEGVELVLPFLLIQHDNKYWDKADEFNPARFADGISNASNDDHAAFYGFGWGQRKCLGQNFAYLQAKMVFSKILQNFSFQLSPSYAHAPINQVTLQPQYGAPFIIHRI</sequence>
<dbReference type="Gene3D" id="1.10.630.10">
    <property type="entry name" value="Cytochrome P450"/>
    <property type="match status" value="1"/>
</dbReference>
<dbReference type="EMBL" id="JASCZI010030781">
    <property type="protein sequence ID" value="MED6124777.1"/>
    <property type="molecule type" value="Genomic_DNA"/>
</dbReference>
<gene>
    <name evidence="12" type="ORF">PIB30_062140</name>
</gene>
<evidence type="ECO:0000256" key="4">
    <source>
        <dbReference type="ARBA" id="ARBA00022692"/>
    </source>
</evidence>
<proteinExistence type="inferred from homology"/>
<comment type="caution">
    <text evidence="12">The sequence shown here is derived from an EMBL/GenBank/DDBJ whole genome shotgun (WGS) entry which is preliminary data.</text>
</comment>
<evidence type="ECO:0008006" key="14">
    <source>
        <dbReference type="Google" id="ProtNLM"/>
    </source>
</evidence>
<dbReference type="SUPFAM" id="SSF48264">
    <property type="entry name" value="Cytochrome P450"/>
    <property type="match status" value="1"/>
</dbReference>
<dbReference type="PRINTS" id="PR00463">
    <property type="entry name" value="EP450I"/>
</dbReference>
<dbReference type="PROSITE" id="PS00086">
    <property type="entry name" value="CYTOCHROME_P450"/>
    <property type="match status" value="1"/>
</dbReference>
<evidence type="ECO:0000256" key="3">
    <source>
        <dbReference type="ARBA" id="ARBA00022617"/>
    </source>
</evidence>
<evidence type="ECO:0000313" key="12">
    <source>
        <dbReference type="EMBL" id="MED6124777.1"/>
    </source>
</evidence>
<keyword evidence="3 11" id="KW-0349">Heme</keyword>
<keyword evidence="4" id="KW-0812">Transmembrane</keyword>
<evidence type="ECO:0000313" key="13">
    <source>
        <dbReference type="Proteomes" id="UP001341840"/>
    </source>
</evidence>
<evidence type="ECO:0000256" key="6">
    <source>
        <dbReference type="ARBA" id="ARBA00022989"/>
    </source>
</evidence>
<dbReference type="Proteomes" id="UP001341840">
    <property type="component" value="Unassembled WGS sequence"/>
</dbReference>
<name>A0ABU6RKZ7_9FABA</name>
<dbReference type="InterPro" id="IPR036396">
    <property type="entry name" value="Cyt_P450_sf"/>
</dbReference>
<dbReference type="PANTHER" id="PTHR24282:SF148">
    <property type="entry name" value="CYTOCHROME P450 72A15-LIKE"/>
    <property type="match status" value="1"/>
</dbReference>
<dbReference type="PANTHER" id="PTHR24282">
    <property type="entry name" value="CYTOCHROME P450 FAMILY MEMBER"/>
    <property type="match status" value="1"/>
</dbReference>
<dbReference type="InterPro" id="IPR017972">
    <property type="entry name" value="Cyt_P450_CS"/>
</dbReference>
<comment type="subcellular location">
    <subcellularLocation>
        <location evidence="1">Membrane</location>
        <topology evidence="1">Single-pass membrane protein</topology>
    </subcellularLocation>
</comment>
<evidence type="ECO:0000256" key="1">
    <source>
        <dbReference type="ARBA" id="ARBA00004167"/>
    </source>
</evidence>
<protein>
    <recommendedName>
        <fullName evidence="14">Cytochrome P450</fullName>
    </recommendedName>
</protein>
<dbReference type="InterPro" id="IPR002401">
    <property type="entry name" value="Cyt_P450_E_grp-I"/>
</dbReference>
<evidence type="ECO:0000256" key="11">
    <source>
        <dbReference type="RuleBase" id="RU000461"/>
    </source>
</evidence>
<keyword evidence="7 11" id="KW-0560">Oxidoreductase</keyword>
<evidence type="ECO:0000256" key="9">
    <source>
        <dbReference type="ARBA" id="ARBA00023033"/>
    </source>
</evidence>
<accession>A0ABU6RKZ7</accession>
<dbReference type="PRINTS" id="PR00385">
    <property type="entry name" value="P450"/>
</dbReference>
<keyword evidence="10" id="KW-0472">Membrane</keyword>
<dbReference type="InterPro" id="IPR001128">
    <property type="entry name" value="Cyt_P450"/>
</dbReference>
<keyword evidence="5 11" id="KW-0479">Metal-binding</keyword>
<evidence type="ECO:0000256" key="2">
    <source>
        <dbReference type="ARBA" id="ARBA00010617"/>
    </source>
</evidence>